<comment type="catalytic activity">
    <reaction evidence="4">
        <text>2-(N(omega)-L-arginino)succinate = fumarate + L-arginine</text>
        <dbReference type="Rhea" id="RHEA:24020"/>
        <dbReference type="ChEBI" id="CHEBI:29806"/>
        <dbReference type="ChEBI" id="CHEBI:32682"/>
        <dbReference type="ChEBI" id="CHEBI:57472"/>
        <dbReference type="EC" id="4.3.2.1"/>
    </reaction>
</comment>
<comment type="similarity">
    <text evidence="4">Belongs to the lyase 1 family. Argininosuccinate lyase subfamily.</text>
</comment>
<evidence type="ECO:0000256" key="4">
    <source>
        <dbReference type="HAMAP-Rule" id="MF_00006"/>
    </source>
</evidence>
<evidence type="ECO:0000259" key="5">
    <source>
        <dbReference type="Pfam" id="PF00206"/>
    </source>
</evidence>
<dbReference type="Gene3D" id="1.20.200.10">
    <property type="entry name" value="Fumarase/aspartase (Central domain)"/>
    <property type="match status" value="1"/>
</dbReference>
<dbReference type="PANTHER" id="PTHR43814:SF1">
    <property type="entry name" value="ARGININOSUCCINATE LYASE"/>
    <property type="match status" value="1"/>
</dbReference>
<dbReference type="EMBL" id="MFLP01000034">
    <property type="protein sequence ID" value="OGG69313.1"/>
    <property type="molecule type" value="Genomic_DNA"/>
</dbReference>
<dbReference type="Pfam" id="PF00206">
    <property type="entry name" value="Lyase_1"/>
    <property type="match status" value="1"/>
</dbReference>
<evidence type="ECO:0000313" key="6">
    <source>
        <dbReference type="EMBL" id="OGG69313.1"/>
    </source>
</evidence>
<dbReference type="PRINTS" id="PR00145">
    <property type="entry name" value="ARGSUCLYASE"/>
</dbReference>
<dbReference type="SUPFAM" id="SSF48557">
    <property type="entry name" value="L-aspartase-like"/>
    <property type="match status" value="1"/>
</dbReference>
<dbReference type="UniPathway" id="UPA00068">
    <property type="reaction ID" value="UER00114"/>
</dbReference>
<dbReference type="InterPro" id="IPR020557">
    <property type="entry name" value="Fumarate_lyase_CS"/>
</dbReference>
<reference evidence="6 7" key="1">
    <citation type="journal article" date="2016" name="Nat. Commun.">
        <title>Thousands of microbial genomes shed light on interconnected biogeochemical processes in an aquifer system.</title>
        <authorList>
            <person name="Anantharaman K."/>
            <person name="Brown C.T."/>
            <person name="Hug L.A."/>
            <person name="Sharon I."/>
            <person name="Castelle C.J."/>
            <person name="Probst A.J."/>
            <person name="Thomas B.C."/>
            <person name="Singh A."/>
            <person name="Wilkins M.J."/>
            <person name="Karaoz U."/>
            <person name="Brodie E.L."/>
            <person name="Williams K.H."/>
            <person name="Hubbard S.S."/>
            <person name="Banfield J.F."/>
        </authorList>
    </citation>
    <scope>NUCLEOTIDE SEQUENCE [LARGE SCALE GENOMIC DNA]</scope>
</reference>
<comment type="pathway">
    <text evidence="1 4">Amino-acid biosynthesis; L-arginine biosynthesis; L-arginine from L-ornithine and carbamoyl phosphate: step 3/3.</text>
</comment>
<evidence type="ECO:0000256" key="1">
    <source>
        <dbReference type="ARBA" id="ARBA00004941"/>
    </source>
</evidence>
<sequence length="429" mass="47624">MAKLWKKSEEKLHPSVERYTAGTDHVFDMQLMPFDIEATRAHAKGLQKIGILTSEELSKILSALDSLEKEFANGEIKITPADEDCHTVMENYLVNKLGDTGKKIHTGRSRNDQVLVALRMYMRACARELHGASVELASSFLDKAEKYKDMPMPGYSHTQQAMLTSVGHYLLAFTESLLDDADHLALVLKHINKSPLGSAAGFGVSIPLDREFTAKELKFDGVQVNSLYCQNSRGKFESVFMEALAQIMLSLGKFANDMLMFTSNEFDFFSVDGSLTTGSSIMPQKRNLDVMEILRGNVSVVLADQLMVKDISKNLLSGYNRDLQLLKKPVMESVEIVRSSLQVAGLMLSGMTPNEESMRAKITPGIFAADIANQLVQEKGMPFRDAYKQALDLVSSRPVDLKENLDSKVSLGAPGNLDLANYRRRIKNA</sequence>
<dbReference type="InterPro" id="IPR000362">
    <property type="entry name" value="Fumarate_lyase_fam"/>
</dbReference>
<dbReference type="AlphaFoldDB" id="A0A1F6E6I4"/>
<dbReference type="GO" id="GO:0042450">
    <property type="term" value="P:L-arginine biosynthetic process via ornithine"/>
    <property type="evidence" value="ECO:0007669"/>
    <property type="project" value="UniProtKB-UniRule"/>
</dbReference>
<evidence type="ECO:0000256" key="3">
    <source>
        <dbReference type="ARBA" id="ARBA00022571"/>
    </source>
</evidence>
<dbReference type="EC" id="4.3.2.1" evidence="2 4"/>
<dbReference type="NCBIfam" id="TIGR00838">
    <property type="entry name" value="argH"/>
    <property type="match status" value="1"/>
</dbReference>
<keyword evidence="3 4" id="KW-0055">Arginine biosynthesis</keyword>
<dbReference type="InterPro" id="IPR022761">
    <property type="entry name" value="Fumarate_lyase_N"/>
</dbReference>
<name>A0A1F6E6I4_9BACT</name>
<dbReference type="PROSITE" id="PS00163">
    <property type="entry name" value="FUMARATE_LYASES"/>
    <property type="match status" value="1"/>
</dbReference>
<dbReference type="PANTHER" id="PTHR43814">
    <property type="entry name" value="ARGININOSUCCINATE LYASE"/>
    <property type="match status" value="1"/>
</dbReference>
<dbReference type="Gene3D" id="1.10.40.30">
    <property type="entry name" value="Fumarase/aspartase (C-terminal domain)"/>
    <property type="match status" value="1"/>
</dbReference>
<evidence type="ECO:0000313" key="7">
    <source>
        <dbReference type="Proteomes" id="UP000176689"/>
    </source>
</evidence>
<accession>A0A1F6E6I4</accession>
<dbReference type="GO" id="GO:0004056">
    <property type="term" value="F:argininosuccinate lyase activity"/>
    <property type="evidence" value="ECO:0007669"/>
    <property type="project" value="UniProtKB-UniRule"/>
</dbReference>
<dbReference type="Gene3D" id="1.10.275.10">
    <property type="entry name" value="Fumarase/aspartase (N-terminal domain)"/>
    <property type="match status" value="1"/>
</dbReference>
<keyword evidence="4" id="KW-0963">Cytoplasm</keyword>
<comment type="caution">
    <text evidence="6">The sequence shown here is derived from an EMBL/GenBank/DDBJ whole genome shotgun (WGS) entry which is preliminary data.</text>
</comment>
<evidence type="ECO:0000256" key="2">
    <source>
        <dbReference type="ARBA" id="ARBA00012338"/>
    </source>
</evidence>
<gene>
    <name evidence="4" type="primary">argH</name>
    <name evidence="6" type="ORF">A3F27_01465</name>
</gene>
<dbReference type="GO" id="GO:0005829">
    <property type="term" value="C:cytosol"/>
    <property type="evidence" value="ECO:0007669"/>
    <property type="project" value="TreeGrafter"/>
</dbReference>
<dbReference type="CDD" id="cd01359">
    <property type="entry name" value="Argininosuccinate_lyase"/>
    <property type="match status" value="1"/>
</dbReference>
<organism evidence="6 7">
    <name type="scientific">Candidatus Kaiserbacteria bacterium RIFCSPHIGHO2_12_FULL_53_13</name>
    <dbReference type="NCBI Taxonomy" id="1798502"/>
    <lineage>
        <taxon>Bacteria</taxon>
        <taxon>Candidatus Kaiseribacteriota</taxon>
    </lineage>
</organism>
<dbReference type="Proteomes" id="UP000176689">
    <property type="component" value="Unassembled WGS sequence"/>
</dbReference>
<protein>
    <recommendedName>
        <fullName evidence="2 4">Argininosuccinate lyase</fullName>
        <shortName evidence="4">ASAL</shortName>
        <ecNumber evidence="2 4">4.3.2.1</ecNumber>
    </recommendedName>
    <alternativeName>
        <fullName evidence="4">Arginosuccinase</fullName>
    </alternativeName>
</protein>
<dbReference type="InterPro" id="IPR024083">
    <property type="entry name" value="Fumarase/histidase_N"/>
</dbReference>
<dbReference type="HAMAP" id="MF_00006">
    <property type="entry name" value="Arg_succ_lyase"/>
    <property type="match status" value="1"/>
</dbReference>
<dbReference type="PRINTS" id="PR00149">
    <property type="entry name" value="FUMRATELYASE"/>
</dbReference>
<proteinExistence type="inferred from homology"/>
<keyword evidence="4" id="KW-0028">Amino-acid biosynthesis</keyword>
<feature type="domain" description="Fumarate lyase N-terminal" evidence="5">
    <location>
        <begin position="27"/>
        <end position="301"/>
    </location>
</feature>
<comment type="subcellular location">
    <subcellularLocation>
        <location evidence="4">Cytoplasm</location>
    </subcellularLocation>
</comment>
<dbReference type="InterPro" id="IPR008948">
    <property type="entry name" value="L-Aspartase-like"/>
</dbReference>
<keyword evidence="4 6" id="KW-0456">Lyase</keyword>
<dbReference type="InterPro" id="IPR009049">
    <property type="entry name" value="Argininosuccinate_lyase"/>
</dbReference>